<dbReference type="Proteomes" id="UP000005239">
    <property type="component" value="Unassembled WGS sequence"/>
</dbReference>
<name>A0A2A6CDH9_PRIPA</name>
<evidence type="ECO:0000313" key="2">
    <source>
        <dbReference type="Proteomes" id="UP000005239"/>
    </source>
</evidence>
<dbReference type="AlphaFoldDB" id="A0A2A6CDH9"/>
<sequence>SSGQSGPQSICSREMILEDETNNVLGKREERELKSSAVGRLHKRLEISHLGAKRPLGRKEKRMNETRTMEDLCSAVGRSSGHSDSQSICSREMILEDETVNVLGKGEDGELKSGRLLIFSRWSLIFNPGMKTGADPLREITFSDVPAAVALAALDTLGLYLPPETHIHSRIRNVEVYLWNEDFFIIFDDRIITIQACILIRNEPGLFCIERCEVDGSRTDRQTDKQTDKRTDRQKF</sequence>
<reference evidence="1" key="2">
    <citation type="submission" date="2022-06" db="UniProtKB">
        <authorList>
            <consortium name="EnsemblMetazoa"/>
        </authorList>
    </citation>
    <scope>IDENTIFICATION</scope>
    <source>
        <strain evidence="1">PS312</strain>
    </source>
</reference>
<gene>
    <name evidence="1" type="primary">WBGene00281580</name>
</gene>
<accession>A0A2A6CDH9</accession>
<evidence type="ECO:0000313" key="1">
    <source>
        <dbReference type="EnsemblMetazoa" id="PPA43211.1"/>
    </source>
</evidence>
<keyword evidence="2" id="KW-1185">Reference proteome</keyword>
<accession>A0A8R1V0L9</accession>
<reference evidence="2" key="1">
    <citation type="journal article" date="2008" name="Nat. Genet.">
        <title>The Pristionchus pacificus genome provides a unique perspective on nematode lifestyle and parasitism.</title>
        <authorList>
            <person name="Dieterich C."/>
            <person name="Clifton S.W."/>
            <person name="Schuster L.N."/>
            <person name="Chinwalla A."/>
            <person name="Delehaunty K."/>
            <person name="Dinkelacker I."/>
            <person name="Fulton L."/>
            <person name="Fulton R."/>
            <person name="Godfrey J."/>
            <person name="Minx P."/>
            <person name="Mitreva M."/>
            <person name="Roeseler W."/>
            <person name="Tian H."/>
            <person name="Witte H."/>
            <person name="Yang S.P."/>
            <person name="Wilson R.K."/>
            <person name="Sommer R.J."/>
        </authorList>
    </citation>
    <scope>NUCLEOTIDE SEQUENCE [LARGE SCALE GENOMIC DNA]</scope>
    <source>
        <strain evidence="2">PS312</strain>
    </source>
</reference>
<protein>
    <submittedName>
        <fullName evidence="1">Uncharacterized protein</fullName>
    </submittedName>
</protein>
<organism evidence="1 2">
    <name type="scientific">Pristionchus pacificus</name>
    <name type="common">Parasitic nematode worm</name>
    <dbReference type="NCBI Taxonomy" id="54126"/>
    <lineage>
        <taxon>Eukaryota</taxon>
        <taxon>Metazoa</taxon>
        <taxon>Ecdysozoa</taxon>
        <taxon>Nematoda</taxon>
        <taxon>Chromadorea</taxon>
        <taxon>Rhabditida</taxon>
        <taxon>Rhabditina</taxon>
        <taxon>Diplogasteromorpha</taxon>
        <taxon>Diplogasteroidea</taxon>
        <taxon>Neodiplogasteridae</taxon>
        <taxon>Pristionchus</taxon>
    </lineage>
</organism>
<proteinExistence type="predicted"/>
<dbReference type="EnsemblMetazoa" id="PPA43211.1">
    <property type="protein sequence ID" value="PPA43211.1"/>
    <property type="gene ID" value="WBGene00281580"/>
</dbReference>